<accession>A0A919P287</accession>
<keyword evidence="1" id="KW-1133">Transmembrane helix</keyword>
<keyword evidence="1" id="KW-0472">Membrane</keyword>
<name>A0A919P287_9CELL</name>
<sequence length="87" mass="9603">MAVTLRTELETLRDRQWMWSFLALVLVMPCVAVGLLLDGFVVRSVVVGTTLLLLLVGTVLARCARELEQLLGATASVPRPRRGRLDV</sequence>
<feature type="transmembrane region" description="Helical" evidence="1">
    <location>
        <begin position="42"/>
        <end position="61"/>
    </location>
</feature>
<feature type="transmembrane region" description="Helical" evidence="1">
    <location>
        <begin position="17"/>
        <end position="36"/>
    </location>
</feature>
<gene>
    <name evidence="2" type="ORF">Cch01nite_27700</name>
</gene>
<evidence type="ECO:0000313" key="2">
    <source>
        <dbReference type="EMBL" id="GIG22046.1"/>
    </source>
</evidence>
<keyword evidence="1" id="KW-0812">Transmembrane</keyword>
<keyword evidence="3" id="KW-1185">Reference proteome</keyword>
<protein>
    <submittedName>
        <fullName evidence="2">Uncharacterized protein</fullName>
    </submittedName>
</protein>
<proteinExistence type="predicted"/>
<reference evidence="2" key="1">
    <citation type="submission" date="2021-01" db="EMBL/GenBank/DDBJ databases">
        <title>Whole genome shotgun sequence of Cellulomonas chitinilytica NBRC 110799.</title>
        <authorList>
            <person name="Komaki H."/>
            <person name="Tamura T."/>
        </authorList>
    </citation>
    <scope>NUCLEOTIDE SEQUENCE</scope>
    <source>
        <strain evidence="2">NBRC 110799</strain>
    </source>
</reference>
<comment type="caution">
    <text evidence="2">The sequence shown here is derived from an EMBL/GenBank/DDBJ whole genome shotgun (WGS) entry which is preliminary data.</text>
</comment>
<evidence type="ECO:0000313" key="3">
    <source>
        <dbReference type="Proteomes" id="UP000632740"/>
    </source>
</evidence>
<dbReference type="EMBL" id="BONK01000009">
    <property type="protein sequence ID" value="GIG22046.1"/>
    <property type="molecule type" value="Genomic_DNA"/>
</dbReference>
<dbReference type="Proteomes" id="UP000632740">
    <property type="component" value="Unassembled WGS sequence"/>
</dbReference>
<dbReference type="RefSeq" id="WP_203755922.1">
    <property type="nucleotide sequence ID" value="NZ_BONK01000009.1"/>
</dbReference>
<dbReference type="AlphaFoldDB" id="A0A919P287"/>
<organism evidence="2 3">
    <name type="scientific">Cellulomonas chitinilytica</name>
    <dbReference type="NCBI Taxonomy" id="398759"/>
    <lineage>
        <taxon>Bacteria</taxon>
        <taxon>Bacillati</taxon>
        <taxon>Actinomycetota</taxon>
        <taxon>Actinomycetes</taxon>
        <taxon>Micrococcales</taxon>
        <taxon>Cellulomonadaceae</taxon>
        <taxon>Cellulomonas</taxon>
    </lineage>
</organism>
<evidence type="ECO:0000256" key="1">
    <source>
        <dbReference type="SAM" id="Phobius"/>
    </source>
</evidence>